<keyword evidence="3 4" id="KW-0418">Kinase</keyword>
<dbReference type="OMA" id="FRICGMK"/>
<keyword evidence="2 4" id="KW-0808">Transferase</keyword>
<dbReference type="GO" id="GO:0005634">
    <property type="term" value="C:nucleus"/>
    <property type="evidence" value="ECO:0007669"/>
    <property type="project" value="TreeGrafter"/>
</dbReference>
<dbReference type="GO" id="GO:0005737">
    <property type="term" value="C:cytoplasm"/>
    <property type="evidence" value="ECO:0007669"/>
    <property type="project" value="TreeGrafter"/>
</dbReference>
<dbReference type="GO" id="GO:0046854">
    <property type="term" value="P:phosphatidylinositol phosphate biosynthetic process"/>
    <property type="evidence" value="ECO:0007669"/>
    <property type="project" value="TreeGrafter"/>
</dbReference>
<dbReference type="KEGG" id="sapo:SAPIO_CDS7379"/>
<evidence type="ECO:0000313" key="6">
    <source>
        <dbReference type="Proteomes" id="UP000028545"/>
    </source>
</evidence>
<dbReference type="VEuPathDB" id="FungiDB:SAPIO_CDS7379"/>
<dbReference type="RefSeq" id="XP_016641085.1">
    <property type="nucleotide sequence ID" value="XM_016789258.1"/>
</dbReference>
<organism evidence="5 6">
    <name type="scientific">Pseudallescheria apiosperma</name>
    <name type="common">Scedosporium apiospermum</name>
    <dbReference type="NCBI Taxonomy" id="563466"/>
    <lineage>
        <taxon>Eukaryota</taxon>
        <taxon>Fungi</taxon>
        <taxon>Dikarya</taxon>
        <taxon>Ascomycota</taxon>
        <taxon>Pezizomycotina</taxon>
        <taxon>Sordariomycetes</taxon>
        <taxon>Hypocreomycetidae</taxon>
        <taxon>Microascales</taxon>
        <taxon>Microascaceae</taxon>
        <taxon>Scedosporium</taxon>
    </lineage>
</organism>
<accession>A0A084G1S4</accession>
<dbReference type="InterPro" id="IPR038286">
    <property type="entry name" value="IPK_sf"/>
</dbReference>
<dbReference type="OrthoDB" id="338650at2759"/>
<dbReference type="AlphaFoldDB" id="A0A084G1S4"/>
<evidence type="ECO:0000256" key="3">
    <source>
        <dbReference type="ARBA" id="ARBA00022777"/>
    </source>
</evidence>
<reference evidence="5 6" key="1">
    <citation type="journal article" date="2014" name="Genome Announc.">
        <title>Draft genome sequence of the pathogenic fungus Scedosporium apiospermum.</title>
        <authorList>
            <person name="Vandeputte P."/>
            <person name="Ghamrawi S."/>
            <person name="Rechenmann M."/>
            <person name="Iltis A."/>
            <person name="Giraud S."/>
            <person name="Fleury M."/>
            <person name="Thornton C."/>
            <person name="Delhaes L."/>
            <person name="Meyer W."/>
            <person name="Papon N."/>
            <person name="Bouchara J.P."/>
        </authorList>
    </citation>
    <scope>NUCLEOTIDE SEQUENCE [LARGE SCALE GENOMIC DNA]</scope>
    <source>
        <strain evidence="5 6">IHEM 14462</strain>
    </source>
</reference>
<dbReference type="Gene3D" id="3.30.470.160">
    <property type="entry name" value="Inositol polyphosphate kinase"/>
    <property type="match status" value="1"/>
</dbReference>
<dbReference type="GO" id="GO:0032958">
    <property type="term" value="P:inositol phosphate biosynthetic process"/>
    <property type="evidence" value="ECO:0007669"/>
    <property type="project" value="InterPro"/>
</dbReference>
<dbReference type="Proteomes" id="UP000028545">
    <property type="component" value="Unassembled WGS sequence"/>
</dbReference>
<dbReference type="EC" id="2.7.-.-" evidence="4"/>
<name>A0A084G1S4_PSEDA</name>
<dbReference type="SUPFAM" id="SSF56104">
    <property type="entry name" value="SAICAR synthase-like"/>
    <property type="match status" value="1"/>
</dbReference>
<sequence>MSNKEIPHRDDLVDYGHAVAGHAGVLSDADGELFIKPCTQKEIDFYQSASEKFIEFTEIMPLFMGTLSLSDPAEVSSAEEDVPTGDVAAALLQVAETTSAVAVPPVVTCSAAQEATVPSTSQEGAAKDNVTWKPNKDKRIKTTQAIVLENCTHGYKKPNVLDAKLGVRLWADDAPLQKRQRFDAIAAETTHANYGCRIAGMRVYQGSHDKTELNEDDYRVYDRDYGRTQVNNDTFVDAVRKFVFNNAAGIDDALGKAVCGGFAQDLKRIEEILEKHESRMYSASILFVYEGHGETLEAAIEKNNTLVERIETFEFKTSRIDSGIVMTEYSEEEEEITITFPKVYTVKLIDFAHAKWVPGEGPDENTLTGVRSLRRIFEELAA</sequence>
<dbReference type="GO" id="GO:0008440">
    <property type="term" value="F:inositol-1,4,5-trisphosphate 3-kinase activity"/>
    <property type="evidence" value="ECO:0007669"/>
    <property type="project" value="TreeGrafter"/>
</dbReference>
<dbReference type="PANTHER" id="PTHR12400">
    <property type="entry name" value="INOSITOL POLYPHOSPHATE KINASE"/>
    <property type="match status" value="1"/>
</dbReference>
<proteinExistence type="inferred from homology"/>
<evidence type="ECO:0000256" key="2">
    <source>
        <dbReference type="ARBA" id="ARBA00022679"/>
    </source>
</evidence>
<evidence type="ECO:0000256" key="1">
    <source>
        <dbReference type="ARBA" id="ARBA00007374"/>
    </source>
</evidence>
<dbReference type="GO" id="GO:0000824">
    <property type="term" value="F:inositol-1,4,5,6-tetrakisphosphate 3-kinase activity"/>
    <property type="evidence" value="ECO:0007669"/>
    <property type="project" value="TreeGrafter"/>
</dbReference>
<comment type="caution">
    <text evidence="5">The sequence shown here is derived from an EMBL/GenBank/DDBJ whole genome shotgun (WGS) entry which is preliminary data.</text>
</comment>
<gene>
    <name evidence="5" type="ORF">SAPIO_CDS7379</name>
</gene>
<dbReference type="InterPro" id="IPR005522">
    <property type="entry name" value="IPK"/>
</dbReference>
<evidence type="ECO:0000256" key="4">
    <source>
        <dbReference type="RuleBase" id="RU363090"/>
    </source>
</evidence>
<dbReference type="HOGENOM" id="CLU_042569_3_0_1"/>
<evidence type="ECO:0000313" key="5">
    <source>
        <dbReference type="EMBL" id="KEZ41286.1"/>
    </source>
</evidence>
<dbReference type="Pfam" id="PF03770">
    <property type="entry name" value="IPK"/>
    <property type="match status" value="1"/>
</dbReference>
<dbReference type="EMBL" id="JOWA01000110">
    <property type="protein sequence ID" value="KEZ41286.1"/>
    <property type="molecule type" value="Genomic_DNA"/>
</dbReference>
<protein>
    <recommendedName>
        <fullName evidence="4">Kinase</fullName>
        <ecNumber evidence="4">2.7.-.-</ecNumber>
    </recommendedName>
</protein>
<dbReference type="GeneID" id="27726451"/>
<dbReference type="PANTHER" id="PTHR12400:SF103">
    <property type="entry name" value="INOSITOL POLYPHOSPHATE MULTIKINASE"/>
    <property type="match status" value="1"/>
</dbReference>
<keyword evidence="6" id="KW-1185">Reference proteome</keyword>
<comment type="similarity">
    <text evidence="1 4">Belongs to the inositol phosphokinase (IPK) family.</text>
</comment>